<sequence>MVRGLIFFLAVQSFFLIPQGGATGYARVPPIGDRVTTPRELLTYWAIYGLIGWWMWKGDKTIAQSKWLAAFVVWSAFGVIYPLSFTMQKLFFYVDPVGLKFFHSALFFSLAWIILSGSLGRLDVFKVNTALVIIGSVHAAIVLLHVAGYPAIGWLPLLKNPKWHHAKPEHVIGIVGNTWHMAAYLAFIFPLTLDRFRPFPNYLIYGLIIGALIVTKSSSSMVAVLAGYITYAGRTLLIGWRRLVVVGLIGVIPAYVLFIDRPAYADWDRWQIWKTTIQMVPLPGQRKTLPANALTQGEKKAFLPESSAWLIGYGASGYAQIFPHISGQDETGHYWFNYPGSGPKNIGKPGYQGPNWNLHAHNEYLQVLFEHGLVGLVMVFGFIYWLFRRARGLMGSLELRRCMGAVVAILVHSFFNPTMHVAQLATVAVVVSSGAYVLTER</sequence>
<feature type="transmembrane region" description="Helical" evidence="1">
    <location>
        <begin position="127"/>
        <end position="152"/>
    </location>
</feature>
<dbReference type="EMBL" id="LAZR01000332">
    <property type="protein sequence ID" value="KKN74066.1"/>
    <property type="molecule type" value="Genomic_DNA"/>
</dbReference>
<reference evidence="2" key="1">
    <citation type="journal article" date="2015" name="Nature">
        <title>Complex archaea that bridge the gap between prokaryotes and eukaryotes.</title>
        <authorList>
            <person name="Spang A."/>
            <person name="Saw J.H."/>
            <person name="Jorgensen S.L."/>
            <person name="Zaremba-Niedzwiedzka K."/>
            <person name="Martijn J."/>
            <person name="Lind A.E."/>
            <person name="van Eijk R."/>
            <person name="Schleper C."/>
            <person name="Guy L."/>
            <person name="Ettema T.J."/>
        </authorList>
    </citation>
    <scope>NUCLEOTIDE SEQUENCE</scope>
</reference>
<name>A0A0F9VKN3_9ZZZZ</name>
<keyword evidence="1" id="KW-1133">Transmembrane helix</keyword>
<dbReference type="PANTHER" id="PTHR37422">
    <property type="entry name" value="TEICHURONIC ACID BIOSYNTHESIS PROTEIN TUAE"/>
    <property type="match status" value="1"/>
</dbReference>
<protein>
    <recommendedName>
        <fullName evidence="3">O-antigen polymerase</fullName>
    </recommendedName>
</protein>
<feature type="transmembrane region" description="Helical" evidence="1">
    <location>
        <begin position="202"/>
        <end position="231"/>
    </location>
</feature>
<dbReference type="PANTHER" id="PTHR37422:SF13">
    <property type="entry name" value="LIPOPOLYSACCHARIDE BIOSYNTHESIS PROTEIN PA4999-RELATED"/>
    <property type="match status" value="1"/>
</dbReference>
<proteinExistence type="predicted"/>
<feature type="transmembrane region" description="Helical" evidence="1">
    <location>
        <begin position="364"/>
        <end position="387"/>
    </location>
</feature>
<dbReference type="AlphaFoldDB" id="A0A0F9VKN3"/>
<feature type="transmembrane region" description="Helical" evidence="1">
    <location>
        <begin position="68"/>
        <end position="85"/>
    </location>
</feature>
<accession>A0A0F9VKN3</accession>
<evidence type="ECO:0000256" key="1">
    <source>
        <dbReference type="SAM" id="Phobius"/>
    </source>
</evidence>
<organism evidence="2">
    <name type="scientific">marine sediment metagenome</name>
    <dbReference type="NCBI Taxonomy" id="412755"/>
    <lineage>
        <taxon>unclassified sequences</taxon>
        <taxon>metagenomes</taxon>
        <taxon>ecological metagenomes</taxon>
    </lineage>
</organism>
<comment type="caution">
    <text evidence="2">The sequence shown here is derived from an EMBL/GenBank/DDBJ whole genome shotgun (WGS) entry which is preliminary data.</text>
</comment>
<dbReference type="InterPro" id="IPR051533">
    <property type="entry name" value="WaaL-like"/>
</dbReference>
<evidence type="ECO:0000313" key="2">
    <source>
        <dbReference type="EMBL" id="KKN74066.1"/>
    </source>
</evidence>
<feature type="transmembrane region" description="Helical" evidence="1">
    <location>
        <begin position="243"/>
        <end position="259"/>
    </location>
</feature>
<evidence type="ECO:0008006" key="3">
    <source>
        <dbReference type="Google" id="ProtNLM"/>
    </source>
</evidence>
<feature type="transmembrane region" description="Helical" evidence="1">
    <location>
        <begin position="97"/>
        <end position="115"/>
    </location>
</feature>
<keyword evidence="1" id="KW-0472">Membrane</keyword>
<keyword evidence="1" id="KW-0812">Transmembrane</keyword>
<feature type="transmembrane region" description="Helical" evidence="1">
    <location>
        <begin position="41"/>
        <end position="56"/>
    </location>
</feature>
<gene>
    <name evidence="2" type="ORF">LCGC14_0394060</name>
</gene>
<feature type="transmembrane region" description="Helical" evidence="1">
    <location>
        <begin position="421"/>
        <end position="439"/>
    </location>
</feature>